<evidence type="ECO:0000313" key="2">
    <source>
        <dbReference type="EMBL" id="BAX97581.1"/>
    </source>
</evidence>
<keyword evidence="1" id="KW-1133">Transmembrane helix</keyword>
<name>A0A1Z4EXA9_9MYCO</name>
<keyword evidence="1" id="KW-0812">Transmembrane</keyword>
<feature type="transmembrane region" description="Helical" evidence="1">
    <location>
        <begin position="34"/>
        <end position="51"/>
    </location>
</feature>
<proteinExistence type="predicted"/>
<keyword evidence="3" id="KW-1185">Reference proteome</keyword>
<organism evidence="2 3">
    <name type="scientific">[Mycobacterium] stephanolepidis</name>
    <dbReference type="NCBI Taxonomy" id="1520670"/>
    <lineage>
        <taxon>Bacteria</taxon>
        <taxon>Bacillati</taxon>
        <taxon>Actinomycetota</taxon>
        <taxon>Actinomycetes</taxon>
        <taxon>Mycobacteriales</taxon>
        <taxon>Mycobacteriaceae</taxon>
        <taxon>Mycobacteroides</taxon>
    </lineage>
</organism>
<keyword evidence="1" id="KW-0472">Membrane</keyword>
<dbReference type="RefSeq" id="WP_231897050.1">
    <property type="nucleotide sequence ID" value="NZ_AP018165.1"/>
</dbReference>
<accession>A0A1Z4EXA9</accession>
<dbReference type="Proteomes" id="UP000217954">
    <property type="component" value="Chromosome"/>
</dbReference>
<evidence type="ECO:0000256" key="1">
    <source>
        <dbReference type="SAM" id="Phobius"/>
    </source>
</evidence>
<reference evidence="2 3" key="2">
    <citation type="journal article" date="2017" name="Int. J. Syst. Evol. Microbiol.">
        <title>Mycobacterium stephanolepidis sp. nov., a rapidly growing species related to Mycobacterium chelonae, isolated from marine teleost fish, Stephanolepis cirrhifer.</title>
        <authorList>
            <person name="Fukano H."/>
            <person name="Wada S."/>
            <person name="Kurata O."/>
            <person name="Katayama K."/>
            <person name="Fujiwara N."/>
            <person name="Hoshino Y."/>
        </authorList>
    </citation>
    <scope>NUCLEOTIDE SEQUENCE [LARGE SCALE GENOMIC DNA]</scope>
    <source>
        <strain evidence="2 3">NJB0901</strain>
    </source>
</reference>
<gene>
    <name evidence="2" type="ORF">MSTE_02268</name>
</gene>
<dbReference type="AlphaFoldDB" id="A0A1Z4EXA9"/>
<dbReference type="EMBL" id="AP018165">
    <property type="protein sequence ID" value="BAX97581.1"/>
    <property type="molecule type" value="Genomic_DNA"/>
</dbReference>
<sequence length="65" mass="6897">MTRPTSDTALTVLGSVGGAALISALVAAWRHSRVGATVGTALSMTITLLAWRRYAQIWESNQPGR</sequence>
<protein>
    <submittedName>
        <fullName evidence="2">Uncharacterized protein</fullName>
    </submittedName>
</protein>
<evidence type="ECO:0000313" key="3">
    <source>
        <dbReference type="Proteomes" id="UP000217954"/>
    </source>
</evidence>
<reference evidence="3" key="1">
    <citation type="journal article" date="2017" name="Genome Announc.">
        <title>Complete Genome Sequence of Mycobacterium stephanolepidis.</title>
        <authorList>
            <person name="Fukano H."/>
            <person name="Yoshida M."/>
            <person name="Katayama Y."/>
            <person name="Omatsu T."/>
            <person name="Mizutani T."/>
            <person name="Kurata O."/>
            <person name="Wada S."/>
            <person name="Hoshino Y."/>
        </authorList>
    </citation>
    <scope>NUCLEOTIDE SEQUENCE [LARGE SCALE GENOMIC DNA]</scope>
    <source>
        <strain evidence="3">NJB0901</strain>
    </source>
</reference>
<feature type="transmembrane region" description="Helical" evidence="1">
    <location>
        <begin position="9"/>
        <end position="28"/>
    </location>
</feature>
<dbReference type="KEGG" id="mste:MSTE_02268"/>